<dbReference type="Proteomes" id="UP000250572">
    <property type="component" value="Unassembled WGS sequence"/>
</dbReference>
<comment type="caution">
    <text evidence="1">The sequence shown here is derived from an EMBL/GenBank/DDBJ whole genome shotgun (WGS) entry which is preliminary data.</text>
</comment>
<accession>A0A315W970</accession>
<evidence type="ECO:0000313" key="2">
    <source>
        <dbReference type="Proteomes" id="UP000250572"/>
    </source>
</evidence>
<evidence type="ECO:0000313" key="1">
    <source>
        <dbReference type="EMBL" id="PWA32343.1"/>
    </source>
</evidence>
<sequence>MPTTISKTMAKRGVFSLLLPSDGAEWGSQGGESSLKLELETAARRRSFVEKMALERAELPGWAQTAEAELPHGDTDLTGGAAGLLRCFSTSIKLQFSEEDRVQGRGGSYTG</sequence>
<name>A0A315W970_GAMAF</name>
<gene>
    <name evidence="1" type="ORF">CCH79_00012001</name>
</gene>
<proteinExistence type="predicted"/>
<dbReference type="AlphaFoldDB" id="A0A315W970"/>
<keyword evidence="2" id="KW-1185">Reference proteome</keyword>
<organism evidence="1 2">
    <name type="scientific">Gambusia affinis</name>
    <name type="common">Western mosquitofish</name>
    <name type="synonym">Heterandria affinis</name>
    <dbReference type="NCBI Taxonomy" id="33528"/>
    <lineage>
        <taxon>Eukaryota</taxon>
        <taxon>Metazoa</taxon>
        <taxon>Chordata</taxon>
        <taxon>Craniata</taxon>
        <taxon>Vertebrata</taxon>
        <taxon>Euteleostomi</taxon>
        <taxon>Actinopterygii</taxon>
        <taxon>Neopterygii</taxon>
        <taxon>Teleostei</taxon>
        <taxon>Neoteleostei</taxon>
        <taxon>Acanthomorphata</taxon>
        <taxon>Ovalentaria</taxon>
        <taxon>Atherinomorphae</taxon>
        <taxon>Cyprinodontiformes</taxon>
        <taxon>Poeciliidae</taxon>
        <taxon>Poeciliinae</taxon>
        <taxon>Gambusia</taxon>
    </lineage>
</organism>
<reference evidence="1 2" key="1">
    <citation type="journal article" date="2018" name="G3 (Bethesda)">
        <title>A High-Quality Reference Genome for the Invasive Mosquitofish Gambusia affinis Using a Chicago Library.</title>
        <authorList>
            <person name="Hoffberg S.L."/>
            <person name="Troendle N.J."/>
            <person name="Glenn T.C."/>
            <person name="Mahmud O."/>
            <person name="Louha S."/>
            <person name="Chalopin D."/>
            <person name="Bennetzen J.L."/>
            <person name="Mauricio R."/>
        </authorList>
    </citation>
    <scope>NUCLEOTIDE SEQUENCE [LARGE SCALE GENOMIC DNA]</scope>
    <source>
        <strain evidence="1">NE01/NJP1002.9</strain>
        <tissue evidence="1">Muscle</tissue>
    </source>
</reference>
<dbReference type="EMBL" id="NHOQ01000190">
    <property type="protein sequence ID" value="PWA32343.1"/>
    <property type="molecule type" value="Genomic_DNA"/>
</dbReference>
<protein>
    <submittedName>
        <fullName evidence="1">Uncharacterized protein</fullName>
    </submittedName>
</protein>